<evidence type="ECO:0000313" key="3">
    <source>
        <dbReference type="Proteomes" id="UP000265520"/>
    </source>
</evidence>
<feature type="non-terminal residue" evidence="2">
    <location>
        <position position="1"/>
    </location>
</feature>
<name>A0A392UIE7_9FABA</name>
<dbReference type="AlphaFoldDB" id="A0A392UIE7"/>
<feature type="compositionally biased region" description="Polar residues" evidence="1">
    <location>
        <begin position="15"/>
        <end position="25"/>
    </location>
</feature>
<feature type="region of interest" description="Disordered" evidence="1">
    <location>
        <begin position="1"/>
        <end position="32"/>
    </location>
</feature>
<comment type="caution">
    <text evidence="2">The sequence shown here is derived from an EMBL/GenBank/DDBJ whole genome shotgun (WGS) entry which is preliminary data.</text>
</comment>
<evidence type="ECO:0000256" key="1">
    <source>
        <dbReference type="SAM" id="MobiDB-lite"/>
    </source>
</evidence>
<reference evidence="2 3" key="1">
    <citation type="journal article" date="2018" name="Front. Plant Sci.">
        <title>Red Clover (Trifolium pratense) and Zigzag Clover (T. medium) - A Picture of Genomic Similarities and Differences.</title>
        <authorList>
            <person name="Dluhosova J."/>
            <person name="Istvanek J."/>
            <person name="Nedelnik J."/>
            <person name="Repkova J."/>
        </authorList>
    </citation>
    <scope>NUCLEOTIDE SEQUENCE [LARGE SCALE GENOMIC DNA]</scope>
    <source>
        <strain evidence="3">cv. 10/8</strain>
        <tissue evidence="2">Leaf</tissue>
    </source>
</reference>
<protein>
    <submittedName>
        <fullName evidence="2">Uncharacterized protein</fullName>
    </submittedName>
</protein>
<dbReference type="Proteomes" id="UP000265520">
    <property type="component" value="Unassembled WGS sequence"/>
</dbReference>
<proteinExistence type="predicted"/>
<keyword evidence="3" id="KW-1185">Reference proteome</keyword>
<organism evidence="2 3">
    <name type="scientific">Trifolium medium</name>
    <dbReference type="NCBI Taxonomy" id="97028"/>
    <lineage>
        <taxon>Eukaryota</taxon>
        <taxon>Viridiplantae</taxon>
        <taxon>Streptophyta</taxon>
        <taxon>Embryophyta</taxon>
        <taxon>Tracheophyta</taxon>
        <taxon>Spermatophyta</taxon>
        <taxon>Magnoliopsida</taxon>
        <taxon>eudicotyledons</taxon>
        <taxon>Gunneridae</taxon>
        <taxon>Pentapetalae</taxon>
        <taxon>rosids</taxon>
        <taxon>fabids</taxon>
        <taxon>Fabales</taxon>
        <taxon>Fabaceae</taxon>
        <taxon>Papilionoideae</taxon>
        <taxon>50 kb inversion clade</taxon>
        <taxon>NPAAA clade</taxon>
        <taxon>Hologalegina</taxon>
        <taxon>IRL clade</taxon>
        <taxon>Trifolieae</taxon>
        <taxon>Trifolium</taxon>
    </lineage>
</organism>
<sequence length="32" mass="3525">SSGKNRKFKCKHGDNNSPGTVNHANAQAFPRR</sequence>
<feature type="compositionally biased region" description="Basic residues" evidence="1">
    <location>
        <begin position="1"/>
        <end position="10"/>
    </location>
</feature>
<dbReference type="EMBL" id="LXQA010823603">
    <property type="protein sequence ID" value="MCI72698.1"/>
    <property type="molecule type" value="Genomic_DNA"/>
</dbReference>
<evidence type="ECO:0000313" key="2">
    <source>
        <dbReference type="EMBL" id="MCI72698.1"/>
    </source>
</evidence>
<accession>A0A392UIE7</accession>